<accession>A0A2L1IWU6</accession>
<keyword evidence="2" id="KW-1185">Reference proteome</keyword>
<protein>
    <recommendedName>
        <fullName evidence="3">Tail terminator</fullName>
    </recommendedName>
</protein>
<proteinExistence type="predicted"/>
<evidence type="ECO:0000313" key="1">
    <source>
        <dbReference type="EMBL" id="AVD99632.1"/>
    </source>
</evidence>
<sequence>MSRAAVFDALISDPQLNGYGLNDATVFHNWSTEERPTNSGPFAILKWGATNAPYWQKVKAPLPLQVWIHYPEVLTNDYGKIDNVLDRIDEVLSAQRDVVGSDGRTLSFVRLGGRSGDLPDDGFATITKNANYEVFYR</sequence>
<dbReference type="Proteomes" id="UP000240246">
    <property type="component" value="Segment"/>
</dbReference>
<reference evidence="2" key="1">
    <citation type="submission" date="2018-01" db="EMBL/GenBank/DDBJ databases">
        <authorList>
            <person name="Gaut B.S."/>
            <person name="Morton B.R."/>
            <person name="Clegg M.T."/>
            <person name="Duvall M.R."/>
        </authorList>
    </citation>
    <scope>NUCLEOTIDE SEQUENCE [LARGE SCALE GENOMIC DNA]</scope>
</reference>
<evidence type="ECO:0008006" key="3">
    <source>
        <dbReference type="Google" id="ProtNLM"/>
    </source>
</evidence>
<gene>
    <name evidence="1" type="ORF">SEA_CUKE_14</name>
</gene>
<dbReference type="EMBL" id="MG757156">
    <property type="protein sequence ID" value="AVD99632.1"/>
    <property type="molecule type" value="Genomic_DNA"/>
</dbReference>
<evidence type="ECO:0000313" key="2">
    <source>
        <dbReference type="Proteomes" id="UP000240246"/>
    </source>
</evidence>
<organism evidence="1 2">
    <name type="scientific">Mycobacterium phage Cuke</name>
    <dbReference type="NCBI Taxonomy" id="2079417"/>
    <lineage>
        <taxon>Viruses</taxon>
        <taxon>Duplodnaviria</taxon>
        <taxon>Heunggongvirae</taxon>
        <taxon>Uroviricota</taxon>
        <taxon>Caudoviricetes</taxon>
        <taxon>Cukevirus</taxon>
        <taxon>Cukevirus cuke</taxon>
    </lineage>
</organism>
<name>A0A2L1IWU6_9CAUD</name>